<dbReference type="SMART" id="SM00382">
    <property type="entry name" value="AAA"/>
    <property type="match status" value="2"/>
</dbReference>
<keyword evidence="3" id="KW-1185">Reference proteome</keyword>
<keyword evidence="2" id="KW-0012">Acyltransferase</keyword>
<dbReference type="GO" id="GO:0016887">
    <property type="term" value="F:ATP hydrolysis activity"/>
    <property type="evidence" value="ECO:0007669"/>
    <property type="project" value="InterPro"/>
</dbReference>
<dbReference type="GO" id="GO:0061630">
    <property type="term" value="F:ubiquitin protein ligase activity"/>
    <property type="evidence" value="ECO:0007669"/>
    <property type="project" value="UniProtKB-EC"/>
</dbReference>
<dbReference type="InterPro" id="IPR031248">
    <property type="entry name" value="RNF213"/>
</dbReference>
<name>A0A6J8CQ85_MYTCO</name>
<dbReference type="PANTHER" id="PTHR22605">
    <property type="entry name" value="RZ-TYPE DOMAIN-CONTAINING PROTEIN"/>
    <property type="match status" value="1"/>
</dbReference>
<keyword evidence="2" id="KW-0808">Transferase</keyword>
<protein>
    <submittedName>
        <fullName evidence="2">RNF213</fullName>
        <ecNumber evidence="2">2.3.2.27</ecNumber>
    </submittedName>
</protein>
<dbReference type="SUPFAM" id="SSF52540">
    <property type="entry name" value="P-loop containing nucleoside triphosphate hydrolases"/>
    <property type="match status" value="2"/>
</dbReference>
<dbReference type="EMBL" id="CACVKT020005688">
    <property type="protein sequence ID" value="CAC5397569.1"/>
    <property type="molecule type" value="Genomic_DNA"/>
</dbReference>
<evidence type="ECO:0000313" key="3">
    <source>
        <dbReference type="Proteomes" id="UP000507470"/>
    </source>
</evidence>
<feature type="domain" description="AAA+ ATPase" evidence="1">
    <location>
        <begin position="1212"/>
        <end position="1327"/>
    </location>
</feature>
<organism evidence="2 3">
    <name type="scientific">Mytilus coruscus</name>
    <name type="common">Sea mussel</name>
    <dbReference type="NCBI Taxonomy" id="42192"/>
    <lineage>
        <taxon>Eukaryota</taxon>
        <taxon>Metazoa</taxon>
        <taxon>Spiralia</taxon>
        <taxon>Lophotrochozoa</taxon>
        <taxon>Mollusca</taxon>
        <taxon>Bivalvia</taxon>
        <taxon>Autobranchia</taxon>
        <taxon>Pteriomorphia</taxon>
        <taxon>Mytilida</taxon>
        <taxon>Mytiloidea</taxon>
        <taxon>Mytilidae</taxon>
        <taxon>Mytilinae</taxon>
        <taxon>Mytilus</taxon>
    </lineage>
</organism>
<evidence type="ECO:0000259" key="1">
    <source>
        <dbReference type="SMART" id="SM00382"/>
    </source>
</evidence>
<dbReference type="PANTHER" id="PTHR22605:SF1">
    <property type="entry name" value="RZ-TYPE DOMAIN-CONTAINING PROTEIN"/>
    <property type="match status" value="1"/>
</dbReference>
<gene>
    <name evidence="2" type="ORF">MCOR_31996</name>
</gene>
<sequence length="2099" mass="241527">MEEEIRIAEDFCRIRSEMKAKSTLMKFAELKNYSKTVEAVTNCIKLFEFQENVQTYTNVVKSFHKLFKAKKSEELKDMFMDEMEAVLESVENLRQFISPEVTEVLKVLKSAVSLIRYQELDRCRRRTLRTVCQRIHSAENIPAKIHDCMDNLHTLRSLYKNVANRGERTKEIIDSIIKRGKFCFCLKDHSCEITVKYKQGRKMVSHNNIGLSDLRSRAFLLMNAEHRDRNTNNTSRKRVDLERFLLVVDTAFDISSMCIKLKQAGHFEFMCYEDSCEQHKLHDLSMQLTCKYDEWTKSLNFCQEKYYYMNFMHPAQLQQLFNYLYKNHENAEIVLSCLQFINCSFENIKSLKKEVTSLPSKSANDGILQNIAITLQSIFAGYHTPDRPLASCFKEPNITDIVQVGTPYIVALDEESPVVIRTIFALFLNTTNQLPDANQILFCREETTIDEIVLFTKRCTDIPFAHEHRRLFCMANIEMLTNDIQSRFVDILIHLQSGNFLLSVICRGHIHHPFFDQSSDRISRTTPMTILHISGKVNVQSIVRDLNSLNLKKYNVLHIDVGVTPSPSELDSVLFQLIILGHISVGSDAYTLRTGHVLIEISNTVGQMLCNSLPTSTCLKRINIDWNNYYDLKVCMEINSPIQVVCQYLKALDNGQLDRTDIYLTGKNTPSPLKADECRILLEKYFSSAGDMSYTLLQIFLNVLADQLKKLSSSVFFRTSNIVVMMGEHDLPSVKSNLVKVLVESCQEFASRSVQSCRSSQAANLHLLSHESYRDSYSTQALAQRVAGMIRWEDSNHLMILFHQNVQTVSAIYRDIAKVPNNIKCLFESQMKKLIEDFRYKTQRELQDILQMLTRSQANKLSDNILKAMAAAYALIPDNLLKMVLISLRINSMIPVVIMGETGGGKTSLVRYLAEISDVDFELFSIHAGIDTNCILQKIREVNMKALRCLRSSVWLFLDEINTCDHLGLIKSIICYRYFQNEDLAPNLTILAACNPFRLRKHSTIFNSGLQGKVKTDKLSKLAYRVHPLPEALIDYVSDYGSLNEKDETFYISKMVNLVFDGYYNSFSFETLLTNILATSQRFVQAKEETDSCVSLRDVDRCKNLVQWFLKFLQKKRTSEGFTYGIETTAIVLALSVCYHSRFENVETRKAYREKIAHIISKQHYAISSIGVLKIIRDEQKEILDRMTLPSGIAKNTALQENVFVVLICILNKIPIFLVGKPGCSKSLSIQLIRSNLRSESSTSDGIIKVFEKAEKYQQHNEKDVISVVILDEIGLAEISRFNPLKVLHGLLEPGKKQNPNVSVVGISDWALDAAKMNRAIHLSRPDMDFDELKYTGHAISSAMLDEMKSETVWEADDSRDNKHISDTLEMLFDEIAIAYYKYTTERQRFANFHGLRDYYSLMKYAGRCRQLSNRFDTSETDIILKGIARNFGGLPTEMMEIVGIFQESVPNLKHKPIPVTDLIKENLDDNACRHLMLITNGDAVISVLVSHLNDAKRPFEIIIGSRFEDDLSDDYNYRILSRIILCMEQGLVLILNGLESIYGSLYDMLNQNYTVVGNKKYCRIALGHYSNPMCHVHDAFKCIFLVEETKLDYSDHSFLNRFEKQQFRLSKLIDSDDFGDIINEIEEMLLELCHVEGYMFTPENAIPSYNHDLLVSLILLLRKTKKSEILNPNHFFEMAIHLLLWMIPPEVIARAKECKLYYKDSSKVEKIQELYMALPIHQGLSNCLDILLISRSSDNEDTEFTTSSTNGEMLLLYTYNNIHCNIISLFSVYSHQIERLSSFKSEKHLLGQIEDFFSSDKSVLLLQCSANFDGQHLLLSKVIIENIRKKCQEKQKHVCMIIHLDRNVANDQQLVPINFLSGWKIIFIDGLEKPTTTIGRFICSSKYDIVRERRPLNEYIVENLFWAFTRMRFTSKNNTIDNQRFVIDELPSSEVAVSTIEELILNWIERSFNYHNQWCIDVAKNSHELYKSGSLVLACENSIHDVIKSPLPMILFCLLELQILNPALVQDEFTMERNKDWRNIVLSKVYTCINYIPPVTGPECYSCSASFLPLKMPLSALIMNNVNLHKDEFIDIIRNIRIQNDIEQDEDIPFELIL</sequence>
<feature type="domain" description="AAA+ ATPase" evidence="1">
    <location>
        <begin position="892"/>
        <end position="1020"/>
    </location>
</feature>
<reference evidence="2 3" key="1">
    <citation type="submission" date="2020-06" db="EMBL/GenBank/DDBJ databases">
        <authorList>
            <person name="Li R."/>
            <person name="Bekaert M."/>
        </authorList>
    </citation>
    <scope>NUCLEOTIDE SEQUENCE [LARGE SCALE GENOMIC DNA]</scope>
    <source>
        <strain evidence="3">wild</strain>
    </source>
</reference>
<dbReference type="Proteomes" id="UP000507470">
    <property type="component" value="Unassembled WGS sequence"/>
</dbReference>
<evidence type="ECO:0000313" key="2">
    <source>
        <dbReference type="EMBL" id="CAC5397569.1"/>
    </source>
</evidence>
<dbReference type="EC" id="2.3.2.27" evidence="2"/>
<dbReference type="InterPro" id="IPR027417">
    <property type="entry name" value="P-loop_NTPase"/>
</dbReference>
<dbReference type="InterPro" id="IPR003593">
    <property type="entry name" value="AAA+_ATPase"/>
</dbReference>
<dbReference type="OrthoDB" id="2400221at2759"/>
<dbReference type="Gene3D" id="3.40.50.300">
    <property type="entry name" value="P-loop containing nucleotide triphosphate hydrolases"/>
    <property type="match status" value="2"/>
</dbReference>
<proteinExistence type="predicted"/>
<accession>A0A6J8CQ85</accession>